<gene>
    <name evidence="1" type="ORF">NCTC11165_02731</name>
</gene>
<dbReference type="EMBL" id="UAQM01000042">
    <property type="protein sequence ID" value="SPU46398.1"/>
    <property type="molecule type" value="Genomic_DNA"/>
</dbReference>
<dbReference type="AlphaFoldDB" id="A0A2X1ANY4"/>
<sequence>MAAHSETDLSEALRAVESLIAKCEKAVLKLAPGAAQHTLLVRRIAALKIARELIEERLGERDHAADGAGLAAPLR</sequence>
<reference evidence="1 2" key="1">
    <citation type="submission" date="2018-06" db="EMBL/GenBank/DDBJ databases">
        <authorList>
            <consortium name="Pathogen Informatics"/>
            <person name="Doyle S."/>
        </authorList>
    </citation>
    <scope>NUCLEOTIDE SEQUENCE [LARGE SCALE GENOMIC DNA]</scope>
    <source>
        <strain evidence="1 2">NCTC11165</strain>
    </source>
</reference>
<protein>
    <submittedName>
        <fullName evidence="1">Uncharacterized protein</fullName>
    </submittedName>
</protein>
<name>A0A2X1ANY4_BREDI</name>
<evidence type="ECO:0000313" key="2">
    <source>
        <dbReference type="Proteomes" id="UP000250358"/>
    </source>
</evidence>
<accession>A0A2X1ANY4</accession>
<proteinExistence type="predicted"/>
<evidence type="ECO:0000313" key="1">
    <source>
        <dbReference type="EMBL" id="SPU46398.1"/>
    </source>
</evidence>
<organism evidence="1 2">
    <name type="scientific">Brevundimonas diminuta</name>
    <name type="common">Pseudomonas diminuta</name>
    <dbReference type="NCBI Taxonomy" id="293"/>
    <lineage>
        <taxon>Bacteria</taxon>
        <taxon>Pseudomonadati</taxon>
        <taxon>Pseudomonadota</taxon>
        <taxon>Alphaproteobacteria</taxon>
        <taxon>Caulobacterales</taxon>
        <taxon>Caulobacteraceae</taxon>
        <taxon>Brevundimonas</taxon>
    </lineage>
</organism>
<dbReference type="Proteomes" id="UP000250358">
    <property type="component" value="Unassembled WGS sequence"/>
</dbReference>